<organism evidence="4 5">
    <name type="scientific">Sphingomonas donggukensis</name>
    <dbReference type="NCBI Taxonomy" id="2949093"/>
    <lineage>
        <taxon>Bacteria</taxon>
        <taxon>Pseudomonadati</taxon>
        <taxon>Pseudomonadota</taxon>
        <taxon>Alphaproteobacteria</taxon>
        <taxon>Sphingomonadales</taxon>
        <taxon>Sphingomonadaceae</taxon>
        <taxon>Sphingomonas</taxon>
    </lineage>
</organism>
<dbReference type="Pfam" id="PF00563">
    <property type="entry name" value="EAL"/>
    <property type="match status" value="1"/>
</dbReference>
<evidence type="ECO:0000259" key="3">
    <source>
        <dbReference type="PROSITE" id="PS50883"/>
    </source>
</evidence>
<reference evidence="4" key="1">
    <citation type="submission" date="2022-05" db="EMBL/GenBank/DDBJ databases">
        <title>Sphingomonas sp. strain RMG20 Genome sequencing and assembly.</title>
        <authorList>
            <person name="Kim I."/>
        </authorList>
    </citation>
    <scope>NUCLEOTIDE SEQUENCE</scope>
    <source>
        <strain evidence="4">RMG20</strain>
    </source>
</reference>
<keyword evidence="1" id="KW-0472">Membrane</keyword>
<dbReference type="InterPro" id="IPR001633">
    <property type="entry name" value="EAL_dom"/>
</dbReference>
<feature type="signal peptide" evidence="2">
    <location>
        <begin position="1"/>
        <end position="21"/>
    </location>
</feature>
<dbReference type="RefSeq" id="WP_250750741.1">
    <property type="nucleotide sequence ID" value="NZ_CP098401.1"/>
</dbReference>
<dbReference type="PROSITE" id="PS50883">
    <property type="entry name" value="EAL"/>
    <property type="match status" value="1"/>
</dbReference>
<proteinExistence type="predicted"/>
<evidence type="ECO:0000256" key="2">
    <source>
        <dbReference type="SAM" id="SignalP"/>
    </source>
</evidence>
<feature type="chain" id="PRO_5047154489" evidence="2">
    <location>
        <begin position="22"/>
        <end position="525"/>
    </location>
</feature>
<dbReference type="SMART" id="SM00052">
    <property type="entry name" value="EAL"/>
    <property type="match status" value="1"/>
</dbReference>
<keyword evidence="1" id="KW-0812">Transmembrane</keyword>
<dbReference type="CDD" id="cd01948">
    <property type="entry name" value="EAL"/>
    <property type="match status" value="1"/>
</dbReference>
<feature type="domain" description="EAL" evidence="3">
    <location>
        <begin position="250"/>
        <end position="504"/>
    </location>
</feature>
<dbReference type="PANTHER" id="PTHR33121">
    <property type="entry name" value="CYCLIC DI-GMP PHOSPHODIESTERASE PDEF"/>
    <property type="match status" value="1"/>
</dbReference>
<evidence type="ECO:0000256" key="1">
    <source>
        <dbReference type="SAM" id="Phobius"/>
    </source>
</evidence>
<keyword evidence="1" id="KW-1133">Transmembrane helix</keyword>
<dbReference type="Proteomes" id="UP001055580">
    <property type="component" value="Chromosome"/>
</dbReference>
<dbReference type="Gene3D" id="3.20.20.450">
    <property type="entry name" value="EAL domain"/>
    <property type="match status" value="1"/>
</dbReference>
<sequence length="525" mass="56791">MYAAPLIRRVALTRAAPVAFAAVVAVPAALIGEMALAVAAAVLAIGAALWIDWLQRRVAGDKAPQSGTEPPPVQRQRVVEVHPVSGLPVREGLIERIARDRGGLLGIIAFTDFDRLSAFDPVLADRVFTACTKRLRAMLPAERFLAQVDRGHIGVWFGAGPGDAPSDATSDADAWAELDAVAYALSEVIVDGDNQIIPQVAFRLAPHDAADGQSPAAFVARTLASFALPPCGSVSVVQPVADQAETARDRFALEQDLRQAIDRRELRLAYQPLVDASQGCIGGAEALIRWEHPTRGLIPPAQFVPVLESMGLAQEIGMWALNTALREARGWAASDLGRLRVAVNVSSLQLERDDLPQLVQRTLESHGVSASQLELELTESVATSDAEHCRGIFARLRAMGIKLAVDDFGTGYSGFSSLRTLDFDKIKIDREFVTDVDSRGDSQAICQSIIALGRGLGIRVLAEGVERRGEYEWLRRHGCHHFQGYYFGQPMTGEAFAAWVRDREALGRLLAPPGGGQRILEKIRA</sequence>
<feature type="transmembrane region" description="Helical" evidence="1">
    <location>
        <begin position="36"/>
        <end position="54"/>
    </location>
</feature>
<dbReference type="InterPro" id="IPR050706">
    <property type="entry name" value="Cyclic-di-GMP_PDE-like"/>
</dbReference>
<dbReference type="SUPFAM" id="SSF141868">
    <property type="entry name" value="EAL domain-like"/>
    <property type="match status" value="1"/>
</dbReference>
<accession>A0ABY4TTF2</accession>
<evidence type="ECO:0000313" key="5">
    <source>
        <dbReference type="Proteomes" id="UP001055580"/>
    </source>
</evidence>
<name>A0ABY4TTF2_9SPHN</name>
<dbReference type="PANTHER" id="PTHR33121:SF79">
    <property type="entry name" value="CYCLIC DI-GMP PHOSPHODIESTERASE PDED-RELATED"/>
    <property type="match status" value="1"/>
</dbReference>
<protein>
    <submittedName>
        <fullName evidence="4">EAL domain-containing protein</fullName>
    </submittedName>
</protein>
<gene>
    <name evidence="4" type="ORF">M9980_11225</name>
</gene>
<dbReference type="InterPro" id="IPR035919">
    <property type="entry name" value="EAL_sf"/>
</dbReference>
<keyword evidence="5" id="KW-1185">Reference proteome</keyword>
<dbReference type="EMBL" id="CP098401">
    <property type="protein sequence ID" value="URW75115.1"/>
    <property type="molecule type" value="Genomic_DNA"/>
</dbReference>
<keyword evidence="2" id="KW-0732">Signal</keyword>
<evidence type="ECO:0000313" key="4">
    <source>
        <dbReference type="EMBL" id="URW75115.1"/>
    </source>
</evidence>